<evidence type="ECO:0000256" key="1">
    <source>
        <dbReference type="SAM" id="Coils"/>
    </source>
</evidence>
<protein>
    <recommendedName>
        <fullName evidence="5">Phage protein</fullName>
    </recommendedName>
</protein>
<feature type="chain" id="PRO_5018333787" description="Phage protein" evidence="2">
    <location>
        <begin position="23"/>
        <end position="202"/>
    </location>
</feature>
<feature type="signal peptide" evidence="2">
    <location>
        <begin position="1"/>
        <end position="22"/>
    </location>
</feature>
<accession>A0A3P5XMW1</accession>
<keyword evidence="1" id="KW-0175">Coiled coil</keyword>
<evidence type="ECO:0000313" key="4">
    <source>
        <dbReference type="Proteomes" id="UP000280759"/>
    </source>
</evidence>
<dbReference type="RefSeq" id="WP_260436832.1">
    <property type="nucleotide sequence ID" value="NZ_UXEP01000006.1"/>
</dbReference>
<dbReference type="Proteomes" id="UP000280759">
    <property type="component" value="Unassembled WGS sequence"/>
</dbReference>
<proteinExistence type="predicted"/>
<name>A0A3P5XMW1_STRCB</name>
<evidence type="ECO:0008006" key="5">
    <source>
        <dbReference type="Google" id="ProtNLM"/>
    </source>
</evidence>
<keyword evidence="4" id="KW-1185">Reference proteome</keyword>
<organism evidence="3 4">
    <name type="scientific">Streptococcus canis</name>
    <dbReference type="NCBI Taxonomy" id="1329"/>
    <lineage>
        <taxon>Bacteria</taxon>
        <taxon>Bacillati</taxon>
        <taxon>Bacillota</taxon>
        <taxon>Bacilli</taxon>
        <taxon>Lactobacillales</taxon>
        <taxon>Streptococcaceae</taxon>
        <taxon>Streptococcus</taxon>
    </lineage>
</organism>
<feature type="coiled-coil region" evidence="1">
    <location>
        <begin position="143"/>
        <end position="170"/>
    </location>
</feature>
<reference evidence="3 4" key="1">
    <citation type="submission" date="2018-10" db="EMBL/GenBank/DDBJ databases">
        <authorList>
            <consortium name="Molecular Microbiology and Infection Unit (UMMI)"/>
            <person name="Machado M."/>
        </authorList>
    </citation>
    <scope>NUCLEOTIDE SEQUENCE [LARGE SCALE GENOMIC DNA]</scope>
    <source>
        <strain evidence="3">FMV2238.02</strain>
    </source>
</reference>
<dbReference type="EMBL" id="UXEP01000006">
    <property type="protein sequence ID" value="VDC42083.1"/>
    <property type="molecule type" value="Genomic_DNA"/>
</dbReference>
<evidence type="ECO:0000256" key="2">
    <source>
        <dbReference type="SAM" id="SignalP"/>
    </source>
</evidence>
<sequence precursor="true">MKKKLMLVVVLLLSMGAVSVKAEGMAVNTQFTTQGYLSEVTVSPFNVGDQQISVHVGSFGYVFTSVNGEKLEVPNIKHKVTCDKTKTWIYYPDCYEREWETSGYRAGEDGNYTVKLKKPLAEGDKVTLSFADDGNLYLGQLVFEDGKTQNERLQKEREAEEQQYAEELFKRSIEEETNKTWYQRLGDSIQDQWWNFKGWWRG</sequence>
<dbReference type="AlphaFoldDB" id="A0A3P5XMW1"/>
<gene>
    <name evidence="3" type="ORF">FMV2238Y02_05170</name>
</gene>
<keyword evidence="2" id="KW-0732">Signal</keyword>
<evidence type="ECO:0000313" key="3">
    <source>
        <dbReference type="EMBL" id="VDC42083.1"/>
    </source>
</evidence>